<evidence type="ECO:0000256" key="1">
    <source>
        <dbReference type="SAM" id="MobiDB-lite"/>
    </source>
</evidence>
<reference evidence="2" key="1">
    <citation type="journal article" date="2013" name="Genetics">
        <title>The draft genome and transcriptome of Panagrellus redivivus are shaped by the harsh demands of a free-living lifestyle.</title>
        <authorList>
            <person name="Srinivasan J."/>
            <person name="Dillman A.R."/>
            <person name="Macchietto M.G."/>
            <person name="Heikkinen L."/>
            <person name="Lakso M."/>
            <person name="Fracchia K.M."/>
            <person name="Antoshechkin I."/>
            <person name="Mortazavi A."/>
            <person name="Wong G."/>
            <person name="Sternberg P.W."/>
        </authorList>
    </citation>
    <scope>NUCLEOTIDE SEQUENCE [LARGE SCALE GENOMIC DNA]</scope>
    <source>
        <strain evidence="2">MT8872</strain>
    </source>
</reference>
<feature type="compositionally biased region" description="Polar residues" evidence="1">
    <location>
        <begin position="687"/>
        <end position="706"/>
    </location>
</feature>
<organism evidence="2 3">
    <name type="scientific">Panagrellus redivivus</name>
    <name type="common">Microworm</name>
    <dbReference type="NCBI Taxonomy" id="6233"/>
    <lineage>
        <taxon>Eukaryota</taxon>
        <taxon>Metazoa</taxon>
        <taxon>Ecdysozoa</taxon>
        <taxon>Nematoda</taxon>
        <taxon>Chromadorea</taxon>
        <taxon>Rhabditida</taxon>
        <taxon>Tylenchina</taxon>
        <taxon>Panagrolaimomorpha</taxon>
        <taxon>Panagrolaimoidea</taxon>
        <taxon>Panagrolaimidae</taxon>
        <taxon>Panagrellus</taxon>
    </lineage>
</organism>
<sequence>MGDAVQRSFRKRKYGNSERVQHLERMLDPTPAINQLQKLIEQPIRIPSAHVHFPGVQKKPQNFFSPKDVFLDEQTHRTEVSKLFNTTNIDGDRSQVLALMLDDSDTDDGELQPLTLKHLRHMLKIHKKRRQIQTKCHLDPLNTQYKYYGAGLFSSFDKFPEHQKEVIDAFTYDHEAQRRIFEEWSSEINASIYGRRNAEKDREFAERVAKAEADRARRAEKAAAEGKHVDDLSTILAQVDADGTMTQDERDDAVLTELYLHLYQVQHKAPPGEYTQADLNALYQRIHEIEQTRDKRREDERIAREAAMDTESEETHQEVEPEPSEQSYPVEDVNVGGEHEYGEVSGLSEADQGESAPMEEHFEHFDDDQDFNQDDQMDEAMHAAFEHITNSEQGGFLVDSMMSEFDEMAAAAPDGQFHFDMDGDDVGDFGYHVDDESTEFEEHYEPEASESNKTVTPDVFEHYDATWDAAGRPAKTPTPETVAMERQEEEAVMVGQDLDAKKRLRDVKMVEAFSNQEQIPKMSSQSEEHTEAGFHFEELRPRSVVEAPLDLSKRTEEHASASYPEAHPASIEASRQTTDSVESPSHFAPIEFTPPGSEEYHCVAMDFTDAVNVFNPLATATTSEELQPVESAEVEAVPAPRADASLASSDDDGIPGISIGDSDEDFDLAAFVAENNIIVVEGPAMTESPSSPTPVASRDTTPTPQE</sequence>
<feature type="region of interest" description="Disordered" evidence="1">
    <location>
        <begin position="306"/>
        <end position="329"/>
    </location>
</feature>
<dbReference type="Proteomes" id="UP000492821">
    <property type="component" value="Unassembled WGS sequence"/>
</dbReference>
<feature type="compositionally biased region" description="Polar residues" evidence="1">
    <location>
        <begin position="573"/>
        <end position="583"/>
    </location>
</feature>
<protein>
    <submittedName>
        <fullName evidence="3">DUF2052 domain-containing protein</fullName>
    </submittedName>
</protein>
<feature type="region of interest" description="Disordered" evidence="1">
    <location>
        <begin position="682"/>
        <end position="706"/>
    </location>
</feature>
<reference evidence="3" key="2">
    <citation type="submission" date="2020-10" db="UniProtKB">
        <authorList>
            <consortium name="WormBaseParasite"/>
        </authorList>
    </citation>
    <scope>IDENTIFICATION</scope>
</reference>
<proteinExistence type="predicted"/>
<name>A0A7E4VYE3_PANRE</name>
<keyword evidence="2" id="KW-1185">Reference proteome</keyword>
<evidence type="ECO:0000313" key="3">
    <source>
        <dbReference type="WBParaSite" id="Pan_g5156.t1"/>
    </source>
</evidence>
<feature type="compositionally biased region" description="Basic and acidic residues" evidence="1">
    <location>
        <begin position="306"/>
        <end position="319"/>
    </location>
</feature>
<dbReference type="AlphaFoldDB" id="A0A7E4VYE3"/>
<feature type="region of interest" description="Disordered" evidence="1">
    <location>
        <begin position="554"/>
        <end position="585"/>
    </location>
</feature>
<accession>A0A7E4VYE3</accession>
<evidence type="ECO:0000313" key="2">
    <source>
        <dbReference type="Proteomes" id="UP000492821"/>
    </source>
</evidence>
<dbReference type="WBParaSite" id="Pan_g5156.t1">
    <property type="protein sequence ID" value="Pan_g5156.t1"/>
    <property type="gene ID" value="Pan_g5156"/>
</dbReference>